<comment type="similarity">
    <text evidence="1 8">Belongs to the cytochrome P450 family.</text>
</comment>
<keyword evidence="10" id="KW-1185">Reference proteome</keyword>
<dbReference type="InterPro" id="IPR036396">
    <property type="entry name" value="Cyt_P450_sf"/>
</dbReference>
<dbReference type="PANTHER" id="PTHR24291:SF50">
    <property type="entry name" value="BIFUNCTIONAL ALBAFLAVENONE MONOOXYGENASE_TERPENE SYNTHASE"/>
    <property type="match status" value="1"/>
</dbReference>
<evidence type="ECO:0000256" key="5">
    <source>
        <dbReference type="ARBA" id="ARBA00023004"/>
    </source>
</evidence>
<dbReference type="GO" id="GO:0005506">
    <property type="term" value="F:iron ion binding"/>
    <property type="evidence" value="ECO:0007669"/>
    <property type="project" value="InterPro"/>
</dbReference>
<reference evidence="9 10" key="1">
    <citation type="submission" date="2017-07" db="EMBL/GenBank/DDBJ databases">
        <title>Amycolatopsis thailandensis Genome sequencing and assembly.</title>
        <authorList>
            <person name="Kaur N."/>
            <person name="Mayilraj S."/>
        </authorList>
    </citation>
    <scope>NUCLEOTIDE SEQUENCE [LARGE SCALE GENOMIC DNA]</scope>
    <source>
        <strain evidence="9 10">JCM 16380</strain>
    </source>
</reference>
<evidence type="ECO:0000256" key="8">
    <source>
        <dbReference type="RuleBase" id="RU000461"/>
    </source>
</evidence>
<evidence type="ECO:0000256" key="2">
    <source>
        <dbReference type="ARBA" id="ARBA00022617"/>
    </source>
</evidence>
<dbReference type="CDD" id="cd11049">
    <property type="entry name" value="CYP170A1-like"/>
    <property type="match status" value="1"/>
</dbReference>
<evidence type="ECO:0000313" key="10">
    <source>
        <dbReference type="Proteomes" id="UP000215223"/>
    </source>
</evidence>
<evidence type="ECO:0000256" key="7">
    <source>
        <dbReference type="PIRSR" id="PIRSR602401-1"/>
    </source>
</evidence>
<dbReference type="EMBL" id="NMQT01000041">
    <property type="protein sequence ID" value="OXM56471.1"/>
    <property type="molecule type" value="Genomic_DNA"/>
</dbReference>
<dbReference type="OrthoDB" id="5290182at2"/>
<dbReference type="AlphaFoldDB" id="A0A229SCH5"/>
<keyword evidence="4 8" id="KW-0560">Oxidoreductase</keyword>
<comment type="caution">
    <text evidence="9">The sequence shown here is derived from an EMBL/GenBank/DDBJ whole genome shotgun (WGS) entry which is preliminary data.</text>
</comment>
<proteinExistence type="inferred from homology"/>
<keyword evidence="5 7" id="KW-0408">Iron</keyword>
<dbReference type="Proteomes" id="UP000215223">
    <property type="component" value="Unassembled WGS sequence"/>
</dbReference>
<protein>
    <submittedName>
        <fullName evidence="9">Cytochrome P450</fullName>
    </submittedName>
</protein>
<dbReference type="InterPro" id="IPR050196">
    <property type="entry name" value="Cytochrome_P450_Monoox"/>
</dbReference>
<evidence type="ECO:0000256" key="6">
    <source>
        <dbReference type="ARBA" id="ARBA00023033"/>
    </source>
</evidence>
<evidence type="ECO:0000313" key="9">
    <source>
        <dbReference type="EMBL" id="OXM56471.1"/>
    </source>
</evidence>
<evidence type="ECO:0000256" key="1">
    <source>
        <dbReference type="ARBA" id="ARBA00010617"/>
    </source>
</evidence>
<dbReference type="PRINTS" id="PR00463">
    <property type="entry name" value="EP450I"/>
</dbReference>
<evidence type="ECO:0000256" key="4">
    <source>
        <dbReference type="ARBA" id="ARBA00023002"/>
    </source>
</evidence>
<name>A0A229SCH5_9PSEU</name>
<dbReference type="InterPro" id="IPR017972">
    <property type="entry name" value="Cyt_P450_CS"/>
</dbReference>
<dbReference type="PANTHER" id="PTHR24291">
    <property type="entry name" value="CYTOCHROME P450 FAMILY 4"/>
    <property type="match status" value="1"/>
</dbReference>
<dbReference type="GO" id="GO:0016705">
    <property type="term" value="F:oxidoreductase activity, acting on paired donors, with incorporation or reduction of molecular oxygen"/>
    <property type="evidence" value="ECO:0007669"/>
    <property type="project" value="InterPro"/>
</dbReference>
<keyword evidence="2 7" id="KW-0349">Heme</keyword>
<organism evidence="9 10">
    <name type="scientific">Amycolatopsis thailandensis</name>
    <dbReference type="NCBI Taxonomy" id="589330"/>
    <lineage>
        <taxon>Bacteria</taxon>
        <taxon>Bacillati</taxon>
        <taxon>Actinomycetota</taxon>
        <taxon>Actinomycetes</taxon>
        <taxon>Pseudonocardiales</taxon>
        <taxon>Pseudonocardiaceae</taxon>
        <taxon>Amycolatopsis</taxon>
    </lineage>
</organism>
<dbReference type="GO" id="GO:0020037">
    <property type="term" value="F:heme binding"/>
    <property type="evidence" value="ECO:0007669"/>
    <property type="project" value="InterPro"/>
</dbReference>
<gene>
    <name evidence="9" type="ORF">CFP71_12990</name>
</gene>
<keyword evidence="6 8" id="KW-0503">Monooxygenase</keyword>
<dbReference type="InterPro" id="IPR001128">
    <property type="entry name" value="Cyt_P450"/>
</dbReference>
<accession>A0A229SCH5</accession>
<dbReference type="GO" id="GO:0004497">
    <property type="term" value="F:monooxygenase activity"/>
    <property type="evidence" value="ECO:0007669"/>
    <property type="project" value="UniProtKB-KW"/>
</dbReference>
<dbReference type="PROSITE" id="PS00086">
    <property type="entry name" value="CYTOCHROME_P450"/>
    <property type="match status" value="1"/>
</dbReference>
<dbReference type="Gene3D" id="1.10.630.10">
    <property type="entry name" value="Cytochrome P450"/>
    <property type="match status" value="1"/>
</dbReference>
<comment type="cofactor">
    <cofactor evidence="7">
        <name>heme</name>
        <dbReference type="ChEBI" id="CHEBI:30413"/>
    </cofactor>
</comment>
<evidence type="ECO:0000256" key="3">
    <source>
        <dbReference type="ARBA" id="ARBA00022723"/>
    </source>
</evidence>
<dbReference type="InterPro" id="IPR002401">
    <property type="entry name" value="Cyt_P450_E_grp-I"/>
</dbReference>
<keyword evidence="3 7" id="KW-0479">Metal-binding</keyword>
<dbReference type="PRINTS" id="PR00385">
    <property type="entry name" value="P450"/>
</dbReference>
<dbReference type="SUPFAM" id="SSF48264">
    <property type="entry name" value="Cytochrome P450"/>
    <property type="match status" value="1"/>
</dbReference>
<dbReference type="Pfam" id="PF00067">
    <property type="entry name" value="p450"/>
    <property type="match status" value="1"/>
</dbReference>
<sequence length="595" mass="66940">MTFLPPHTSDKRRMPETAHYKKVPVMEPPADVSADVDPSAAPYGLDHTVPAASPGKQTFTWQRETSPPRLIASTVSTGCGSRQALHAGFIRSAQRPLRDTARDPATQYELRRNRRIGYAVSVARRPAESSLHSPPCHIRDWGPVVRGKDRDYKLDAIPGSWGGLGHIVRLWRDPLGFLESLPKHGDLVRLRLGTVRVWMLCDPELTHHVLQDGRTFDKGGTFDEATRLIVQDGLVVAPHEPHKRQRRLVQPVFHHQRLDQYAAVMDTEIRAVSDSWSTDRVLDGVGEMQRLAMRVTARTMFSSALGEHTVAQVREDLTNIMDGARHKLFARMSGLAWVPTAAGKRFDTSIARMNKTVTDLIADYRRSGRDHGDMLSMLLESTDEHGDALTDDEVHAQVLTVFMAGTETTASLLAWALHLVSEDEDLQDRIREEARELPNEGVGLADVGKLKLTRRVLTETLRMYPPVWIFHRRLRTESKVLGTRLPEGSNLFYSPYVIHHRPDLYPEPHEFRPDRWLPGASDHLPKGGYVPFGGGSRKCIGDEFAHTESAIALARILGTWRLRPMPGEVVRPAVKASLRPDAVRLRLYRHARQEA</sequence>
<feature type="binding site" description="axial binding residue" evidence="7">
    <location>
        <position position="539"/>
    </location>
    <ligand>
        <name>heme</name>
        <dbReference type="ChEBI" id="CHEBI:30413"/>
    </ligand>
    <ligandPart>
        <name>Fe</name>
        <dbReference type="ChEBI" id="CHEBI:18248"/>
    </ligandPart>
</feature>